<feature type="compositionally biased region" description="Basic and acidic residues" evidence="1">
    <location>
        <begin position="1"/>
        <end position="15"/>
    </location>
</feature>
<feature type="domain" description="DUF5753" evidence="2">
    <location>
        <begin position="116"/>
        <end position="281"/>
    </location>
</feature>
<dbReference type="Proteomes" id="UP001595833">
    <property type="component" value="Unassembled WGS sequence"/>
</dbReference>
<dbReference type="RefSeq" id="WP_344038668.1">
    <property type="nucleotide sequence ID" value="NZ_BAAAKE010000012.1"/>
</dbReference>
<accession>A0ABV9XYN7</accession>
<evidence type="ECO:0000313" key="4">
    <source>
        <dbReference type="Proteomes" id="UP001595833"/>
    </source>
</evidence>
<reference evidence="4" key="1">
    <citation type="journal article" date="2019" name="Int. J. Syst. Evol. Microbiol.">
        <title>The Global Catalogue of Microorganisms (GCM) 10K type strain sequencing project: providing services to taxonomists for standard genome sequencing and annotation.</title>
        <authorList>
            <consortium name="The Broad Institute Genomics Platform"/>
            <consortium name="The Broad Institute Genome Sequencing Center for Infectious Disease"/>
            <person name="Wu L."/>
            <person name="Ma J."/>
        </authorList>
    </citation>
    <scope>NUCLEOTIDE SEQUENCE [LARGE SCALE GENOMIC DNA]</scope>
    <source>
        <strain evidence="4">KCTC 12848</strain>
    </source>
</reference>
<evidence type="ECO:0000313" key="3">
    <source>
        <dbReference type="EMBL" id="MFC5055395.1"/>
    </source>
</evidence>
<comment type="caution">
    <text evidence="3">The sequence shown here is derived from an EMBL/GenBank/DDBJ whole genome shotgun (WGS) entry which is preliminary data.</text>
</comment>
<dbReference type="InterPro" id="IPR043917">
    <property type="entry name" value="DUF5753"/>
</dbReference>
<dbReference type="SUPFAM" id="SSF47413">
    <property type="entry name" value="lambda repressor-like DNA-binding domains"/>
    <property type="match status" value="1"/>
</dbReference>
<evidence type="ECO:0000259" key="2">
    <source>
        <dbReference type="Pfam" id="PF19054"/>
    </source>
</evidence>
<dbReference type="EMBL" id="JBHSJB010000013">
    <property type="protein sequence ID" value="MFC5055395.1"/>
    <property type="molecule type" value="Genomic_DNA"/>
</dbReference>
<gene>
    <name evidence="3" type="ORF">ACFPFM_16715</name>
</gene>
<proteinExistence type="predicted"/>
<sequence>MTGEIPRKEIMETEGKSPAVRLSNAHSRELGEVIRRIRRAVEMPAPKVTEALGWSLGKLSKLEKGTRGTSAVDIAALLGFCRADKTARDHVLSITAEPDTGSFLRTHHQRPDTLTALSVHEEIAETITAYDPVTVPDLAQTEDYALALTGDPDLVTARRNRQRLLQHQSGPRVVFYVHEMALRLAVGDPKVMRDQLLHLLLMCEWPHTTLRVVPLAVGLHAYLRHPYTLLTFEAPNKPLVYTETDVATAFHDNPDAVAAYRQKMRHLDTAALDAEQTRRKLSWWTGLYDRKAA</sequence>
<keyword evidence="4" id="KW-1185">Reference proteome</keyword>
<dbReference type="Pfam" id="PF13560">
    <property type="entry name" value="HTH_31"/>
    <property type="match status" value="1"/>
</dbReference>
<protein>
    <submittedName>
        <fullName evidence="3">Helix-turn-helix domain-containing protein</fullName>
    </submittedName>
</protein>
<name>A0ABV9XYN7_9PSEU</name>
<feature type="region of interest" description="Disordered" evidence="1">
    <location>
        <begin position="1"/>
        <end position="24"/>
    </location>
</feature>
<dbReference type="InterPro" id="IPR010982">
    <property type="entry name" value="Lambda_DNA-bd_dom_sf"/>
</dbReference>
<organism evidence="3 4">
    <name type="scientific">Saccharothrix xinjiangensis</name>
    <dbReference type="NCBI Taxonomy" id="204798"/>
    <lineage>
        <taxon>Bacteria</taxon>
        <taxon>Bacillati</taxon>
        <taxon>Actinomycetota</taxon>
        <taxon>Actinomycetes</taxon>
        <taxon>Pseudonocardiales</taxon>
        <taxon>Pseudonocardiaceae</taxon>
        <taxon>Saccharothrix</taxon>
    </lineage>
</organism>
<evidence type="ECO:0000256" key="1">
    <source>
        <dbReference type="SAM" id="MobiDB-lite"/>
    </source>
</evidence>
<dbReference type="Pfam" id="PF19054">
    <property type="entry name" value="DUF5753"/>
    <property type="match status" value="1"/>
</dbReference>